<dbReference type="InterPro" id="IPR019734">
    <property type="entry name" value="TPR_rpt"/>
</dbReference>
<feature type="repeat" description="TPR" evidence="2">
    <location>
        <begin position="382"/>
        <end position="415"/>
    </location>
</feature>
<organism evidence="5 6">
    <name type="scientific">Neoroseomonas soli</name>
    <dbReference type="NCBI Taxonomy" id="1081025"/>
    <lineage>
        <taxon>Bacteria</taxon>
        <taxon>Pseudomonadati</taxon>
        <taxon>Pseudomonadota</taxon>
        <taxon>Alphaproteobacteria</taxon>
        <taxon>Acetobacterales</taxon>
        <taxon>Acetobacteraceae</taxon>
        <taxon>Neoroseomonas</taxon>
    </lineage>
</organism>
<feature type="domain" description="OmpR/PhoB-type" evidence="4">
    <location>
        <begin position="5"/>
        <end position="101"/>
    </location>
</feature>
<evidence type="ECO:0000256" key="3">
    <source>
        <dbReference type="PROSITE-ProRule" id="PRU01091"/>
    </source>
</evidence>
<dbReference type="InterPro" id="IPR036388">
    <property type="entry name" value="WH-like_DNA-bd_sf"/>
</dbReference>
<reference evidence="5" key="1">
    <citation type="submission" date="2020-01" db="EMBL/GenBank/DDBJ databases">
        <authorList>
            <person name="Rat A."/>
        </authorList>
    </citation>
    <scope>NUCLEOTIDE SEQUENCE</scope>
    <source>
        <strain evidence="5">LMG 31231</strain>
    </source>
</reference>
<dbReference type="InterPro" id="IPR001867">
    <property type="entry name" value="OmpR/PhoB-type_DNA-bd"/>
</dbReference>
<evidence type="ECO:0000313" key="5">
    <source>
        <dbReference type="EMBL" id="MBR0673883.1"/>
    </source>
</evidence>
<evidence type="ECO:0000256" key="1">
    <source>
        <dbReference type="ARBA" id="ARBA00023125"/>
    </source>
</evidence>
<comment type="caution">
    <text evidence="5">The sequence shown here is derived from an EMBL/GenBank/DDBJ whole genome shotgun (WGS) entry which is preliminary data.</text>
</comment>
<dbReference type="SUPFAM" id="SSF48452">
    <property type="entry name" value="TPR-like"/>
    <property type="match status" value="1"/>
</dbReference>
<protein>
    <recommendedName>
        <fullName evidence="4">OmpR/PhoB-type domain-containing protein</fullName>
    </recommendedName>
</protein>
<dbReference type="PANTHER" id="PTHR12558:SF33">
    <property type="entry name" value="BLL7664 PROTEIN"/>
    <property type="match status" value="1"/>
</dbReference>
<proteinExistence type="predicted"/>
<dbReference type="Pfam" id="PF00486">
    <property type="entry name" value="Trans_reg_C"/>
    <property type="match status" value="1"/>
</dbReference>
<feature type="DNA-binding region" description="OmpR/PhoB-type" evidence="3">
    <location>
        <begin position="5"/>
        <end position="101"/>
    </location>
</feature>
<dbReference type="Proteomes" id="UP001138751">
    <property type="component" value="Unassembled WGS sequence"/>
</dbReference>
<keyword evidence="6" id="KW-1185">Reference proteome</keyword>
<dbReference type="Pfam" id="PF14559">
    <property type="entry name" value="TPR_19"/>
    <property type="match status" value="1"/>
</dbReference>
<dbReference type="InterPro" id="IPR011990">
    <property type="entry name" value="TPR-like_helical_dom_sf"/>
</dbReference>
<evidence type="ECO:0000256" key="2">
    <source>
        <dbReference type="PROSITE-ProRule" id="PRU00339"/>
    </source>
</evidence>
<dbReference type="SUPFAM" id="SSF46894">
    <property type="entry name" value="C-terminal effector domain of the bipartite response regulators"/>
    <property type="match status" value="1"/>
</dbReference>
<name>A0A9X9X3A4_9PROT</name>
<dbReference type="GO" id="GO:0003677">
    <property type="term" value="F:DNA binding"/>
    <property type="evidence" value="ECO:0007669"/>
    <property type="project" value="UniProtKB-UniRule"/>
</dbReference>
<dbReference type="EMBL" id="JAAEDM010000095">
    <property type="protein sequence ID" value="MBR0673883.1"/>
    <property type="molecule type" value="Genomic_DNA"/>
</dbReference>
<dbReference type="AlphaFoldDB" id="A0A9X9X3A4"/>
<evidence type="ECO:0000313" key="6">
    <source>
        <dbReference type="Proteomes" id="UP001138751"/>
    </source>
</evidence>
<dbReference type="PANTHER" id="PTHR12558">
    <property type="entry name" value="CELL DIVISION CYCLE 16,23,27"/>
    <property type="match status" value="1"/>
</dbReference>
<dbReference type="InterPro" id="IPR016032">
    <property type="entry name" value="Sig_transdc_resp-reg_C-effctor"/>
</dbReference>
<dbReference type="PROSITE" id="PS50005">
    <property type="entry name" value="TPR"/>
    <property type="match status" value="1"/>
</dbReference>
<dbReference type="PROSITE" id="PS51755">
    <property type="entry name" value="OMPR_PHOB"/>
    <property type="match status" value="1"/>
</dbReference>
<dbReference type="GO" id="GO:0000160">
    <property type="term" value="P:phosphorelay signal transduction system"/>
    <property type="evidence" value="ECO:0007669"/>
    <property type="project" value="InterPro"/>
</dbReference>
<sequence length="517" mass="56405">MRLVPSMLRVGGALLDPERGLLCRSDGTETMLRPKTLDLLRLLLGNPGRLVPRGEILDSVWREVNVTDDNITQCVVEIRRALGPDAALLKTVPRRGYLLEAAGAPAAPATARPAPTPIRAEVPVVAVVPFRVVPPDPDLAIFADGVLEGVVGALASLREPVVISANSTLRMGAAETDPLAVGARLGADYVVGGSVRSLGGRIRITVELADARTAAALWHRIYEVTHGEEFETQDRIAAVIASTLAPRVQEVERARGARERPADIGAYQMMLQARRLIFRMERAAFEEAGDLLHRAAARDPGFTAIHAAIADWHSLRVGQGWSPDRAADTEALEAAVEAALARDAANARALALLGHNHTILRRRYEEAVALFDRALAAAPNDAETWMWTSPTYAWMGEGEEAVRRAERAIALSPDDPLIFRYEHFLSIAHYASERHEEAAEWGLRSLRSNPNYTSNLRVTAAALAALGRHKEAYPLARRVMELEPGFRVAPMIARQAFRDDAARDRYGRRLVEAGLPA</sequence>
<evidence type="ECO:0000259" key="4">
    <source>
        <dbReference type="PROSITE" id="PS51755"/>
    </source>
</evidence>
<reference evidence="5" key="2">
    <citation type="journal article" date="2021" name="Syst. Appl. Microbiol.">
        <title>Roseomonas hellenica sp. nov., isolated from roots of wild-growing Alkanna tinctoria.</title>
        <authorList>
            <person name="Rat A."/>
            <person name="Naranjo H.D."/>
            <person name="Lebbe L."/>
            <person name="Cnockaert M."/>
            <person name="Krigas N."/>
            <person name="Grigoriadou K."/>
            <person name="Maloupa E."/>
            <person name="Willems A."/>
        </authorList>
    </citation>
    <scope>NUCLEOTIDE SEQUENCE</scope>
    <source>
        <strain evidence="5">LMG 31231</strain>
    </source>
</reference>
<accession>A0A9X9X3A4</accession>
<dbReference type="GO" id="GO:0006355">
    <property type="term" value="P:regulation of DNA-templated transcription"/>
    <property type="evidence" value="ECO:0007669"/>
    <property type="project" value="InterPro"/>
</dbReference>
<gene>
    <name evidence="5" type="ORF">GXW76_22115</name>
</gene>
<dbReference type="RefSeq" id="WP_211864281.1">
    <property type="nucleotide sequence ID" value="NZ_JAAEDM010000095.1"/>
</dbReference>
<keyword evidence="1 3" id="KW-0238">DNA-binding</keyword>
<dbReference type="Gene3D" id="1.25.40.10">
    <property type="entry name" value="Tetratricopeptide repeat domain"/>
    <property type="match status" value="1"/>
</dbReference>
<dbReference type="Gene3D" id="1.10.10.10">
    <property type="entry name" value="Winged helix-like DNA-binding domain superfamily/Winged helix DNA-binding domain"/>
    <property type="match status" value="1"/>
</dbReference>
<keyword evidence="2" id="KW-0802">TPR repeat</keyword>
<dbReference type="SMART" id="SM00862">
    <property type="entry name" value="Trans_reg_C"/>
    <property type="match status" value="1"/>
</dbReference>